<reference evidence="7" key="1">
    <citation type="journal article" date="2021" name="Mol. Ecol. Resour.">
        <title>Apolygus lucorum genome provides insights into omnivorousness and mesophyll feeding.</title>
        <authorList>
            <person name="Liu Y."/>
            <person name="Liu H."/>
            <person name="Wang H."/>
            <person name="Huang T."/>
            <person name="Liu B."/>
            <person name="Yang B."/>
            <person name="Yin L."/>
            <person name="Li B."/>
            <person name="Zhang Y."/>
            <person name="Zhang S."/>
            <person name="Jiang F."/>
            <person name="Zhang X."/>
            <person name="Ren Y."/>
            <person name="Wang B."/>
            <person name="Wang S."/>
            <person name="Lu Y."/>
            <person name="Wu K."/>
            <person name="Fan W."/>
            <person name="Wang G."/>
        </authorList>
    </citation>
    <scope>NUCLEOTIDE SEQUENCE</scope>
    <source>
        <strain evidence="7">12Hb</strain>
    </source>
</reference>
<dbReference type="GO" id="GO:0045504">
    <property type="term" value="F:dynein heavy chain binding"/>
    <property type="evidence" value="ECO:0007669"/>
    <property type="project" value="TreeGrafter"/>
</dbReference>
<protein>
    <submittedName>
        <fullName evidence="7">Uncharacterized protein</fullName>
    </submittedName>
</protein>
<feature type="region of interest" description="Disordered" evidence="6">
    <location>
        <begin position="1"/>
        <end position="28"/>
    </location>
</feature>
<keyword evidence="2 5" id="KW-0175">Coiled coil</keyword>
<feature type="compositionally biased region" description="Acidic residues" evidence="6">
    <location>
        <begin position="15"/>
        <end position="28"/>
    </location>
</feature>
<feature type="coiled-coil region" evidence="5">
    <location>
        <begin position="346"/>
        <end position="373"/>
    </location>
</feature>
<keyword evidence="1" id="KW-0243">Dynein</keyword>
<dbReference type="GO" id="GO:0030286">
    <property type="term" value="C:dynein complex"/>
    <property type="evidence" value="ECO:0007669"/>
    <property type="project" value="UniProtKB-KW"/>
</dbReference>
<dbReference type="PANTHER" id="PTHR13183">
    <property type="entry name" value="AXONEMAL INNER ARM DYNEIN LIGHT CHAIN 28"/>
    <property type="match status" value="1"/>
</dbReference>
<gene>
    <name evidence="7" type="ORF">GE061_011826</name>
</gene>
<keyword evidence="3" id="KW-0505">Motor protein</keyword>
<evidence type="ECO:0000313" key="7">
    <source>
        <dbReference type="EMBL" id="KAF6214095.1"/>
    </source>
</evidence>
<evidence type="ECO:0000256" key="4">
    <source>
        <dbReference type="ARBA" id="ARBA00038114"/>
    </source>
</evidence>
<evidence type="ECO:0000256" key="5">
    <source>
        <dbReference type="SAM" id="Coils"/>
    </source>
</evidence>
<sequence>MASQRHRHQKRISDDTDDSREDIGDDLVDDKLDAKSAKKFTERKVVIQAREPGEDELESDSGSTSSDIRDVLNCIRDLRDIKHATSHRHVTCGHLRKEEAKVYQTAQFSEEDHENYPFGDISYGDYELMGAKPVRIPIVHVKDCVHEKEWGDNSKVQREPQNTSKWCFCEDQGSSDEEPCYEYQPFDEFMGTNDVGLLKLLPPKLAPVNETGTIDWKNVQQDSDLQDVLNCMFPPKVYTVNGQVWIQEVSPEAARRTEVVKLVEVLEMKIEEQQIKSKGQDPVRRSLYAQLFDELIRQETVVSPETGLLLLRIRDELRMTCDAWESILSQAHNYGVQNITKCGSRMKPLQTEVEKLIQELVSAEQELAEFWAEQYLIKSEEHLKRENVLEDRKVELAPHQARNKLYKEQIRLLVNREEDNIMQQSHLS</sequence>
<organism evidence="7 8">
    <name type="scientific">Apolygus lucorum</name>
    <name type="common">Small green plant bug</name>
    <name type="synonym">Lygocoris lucorum</name>
    <dbReference type="NCBI Taxonomy" id="248454"/>
    <lineage>
        <taxon>Eukaryota</taxon>
        <taxon>Metazoa</taxon>
        <taxon>Ecdysozoa</taxon>
        <taxon>Arthropoda</taxon>
        <taxon>Hexapoda</taxon>
        <taxon>Insecta</taxon>
        <taxon>Pterygota</taxon>
        <taxon>Neoptera</taxon>
        <taxon>Paraneoptera</taxon>
        <taxon>Hemiptera</taxon>
        <taxon>Heteroptera</taxon>
        <taxon>Panheteroptera</taxon>
        <taxon>Cimicomorpha</taxon>
        <taxon>Miridae</taxon>
        <taxon>Mirini</taxon>
        <taxon>Apolygus</taxon>
    </lineage>
</organism>
<name>A0A8S9Y2P3_APOLU</name>
<dbReference type="GO" id="GO:0097546">
    <property type="term" value="C:ciliary base"/>
    <property type="evidence" value="ECO:0007669"/>
    <property type="project" value="TreeGrafter"/>
</dbReference>
<accession>A0A8S9Y2P3</accession>
<evidence type="ECO:0000313" key="8">
    <source>
        <dbReference type="Proteomes" id="UP000466442"/>
    </source>
</evidence>
<proteinExistence type="inferred from homology"/>
<dbReference type="EMBL" id="WIXP02000003">
    <property type="protein sequence ID" value="KAF6214095.1"/>
    <property type="molecule type" value="Genomic_DNA"/>
</dbReference>
<dbReference type="InterPro" id="IPR019347">
    <property type="entry name" value="Axonemal_dynein_light_chain"/>
</dbReference>
<feature type="compositionally biased region" description="Basic residues" evidence="6">
    <location>
        <begin position="1"/>
        <end position="10"/>
    </location>
</feature>
<dbReference type="AlphaFoldDB" id="A0A8S9Y2P3"/>
<evidence type="ECO:0000256" key="3">
    <source>
        <dbReference type="ARBA" id="ARBA00023175"/>
    </source>
</evidence>
<evidence type="ECO:0000256" key="2">
    <source>
        <dbReference type="ARBA" id="ARBA00023054"/>
    </source>
</evidence>
<comment type="caution">
    <text evidence="7">The sequence shown here is derived from an EMBL/GenBank/DDBJ whole genome shotgun (WGS) entry which is preliminary data.</text>
</comment>
<comment type="similarity">
    <text evidence="4">Belongs to the inner dynein arm light chain family.</text>
</comment>
<dbReference type="PANTHER" id="PTHR13183:SF0">
    <property type="entry name" value="AXONEMAL DYNEIN LIGHT INTERMEDIATE POLYPEPTIDE 1"/>
    <property type="match status" value="1"/>
</dbReference>
<dbReference type="Proteomes" id="UP000466442">
    <property type="component" value="Unassembled WGS sequence"/>
</dbReference>
<dbReference type="Pfam" id="PF10211">
    <property type="entry name" value="Ax_dynein_light"/>
    <property type="match status" value="1"/>
</dbReference>
<evidence type="ECO:0000256" key="6">
    <source>
        <dbReference type="SAM" id="MobiDB-lite"/>
    </source>
</evidence>
<evidence type="ECO:0000256" key="1">
    <source>
        <dbReference type="ARBA" id="ARBA00023017"/>
    </source>
</evidence>
<keyword evidence="8" id="KW-1185">Reference proteome</keyword>
<dbReference type="GO" id="GO:0005930">
    <property type="term" value="C:axoneme"/>
    <property type="evidence" value="ECO:0007669"/>
    <property type="project" value="TreeGrafter"/>
</dbReference>